<dbReference type="EMBL" id="CAUYUJ010020044">
    <property type="protein sequence ID" value="CAK0895459.1"/>
    <property type="molecule type" value="Genomic_DNA"/>
</dbReference>
<proteinExistence type="predicted"/>
<organism evidence="1 2">
    <name type="scientific">Prorocentrum cordatum</name>
    <dbReference type="NCBI Taxonomy" id="2364126"/>
    <lineage>
        <taxon>Eukaryota</taxon>
        <taxon>Sar</taxon>
        <taxon>Alveolata</taxon>
        <taxon>Dinophyceae</taxon>
        <taxon>Prorocentrales</taxon>
        <taxon>Prorocentraceae</taxon>
        <taxon>Prorocentrum</taxon>
    </lineage>
</organism>
<evidence type="ECO:0000313" key="2">
    <source>
        <dbReference type="Proteomes" id="UP001189429"/>
    </source>
</evidence>
<evidence type="ECO:0000313" key="1">
    <source>
        <dbReference type="EMBL" id="CAK0895459.1"/>
    </source>
</evidence>
<keyword evidence="2" id="KW-1185">Reference proteome</keyword>
<accession>A0ABN9X7P6</accession>
<protein>
    <submittedName>
        <fullName evidence="1">Uncharacterized protein</fullName>
    </submittedName>
</protein>
<feature type="non-terminal residue" evidence="1">
    <location>
        <position position="113"/>
    </location>
</feature>
<sequence>GRRLLVQLPVDRAGELEAIACDPDDIESTIAGNFRRGNAVIATRDLRVGGQVVVREGVLGTVVGPSSSDAQSRVTVSFSYREDGSRNRLNCIINEIRLYIAGGFDVPAPAAAR</sequence>
<name>A0ABN9X7P6_9DINO</name>
<gene>
    <name evidence="1" type="ORF">PCOR1329_LOCUS74198</name>
</gene>
<dbReference type="Proteomes" id="UP001189429">
    <property type="component" value="Unassembled WGS sequence"/>
</dbReference>
<feature type="non-terminal residue" evidence="1">
    <location>
        <position position="1"/>
    </location>
</feature>
<comment type="caution">
    <text evidence="1">The sequence shown here is derived from an EMBL/GenBank/DDBJ whole genome shotgun (WGS) entry which is preliminary data.</text>
</comment>
<reference evidence="1" key="1">
    <citation type="submission" date="2023-10" db="EMBL/GenBank/DDBJ databases">
        <authorList>
            <person name="Chen Y."/>
            <person name="Shah S."/>
            <person name="Dougan E. K."/>
            <person name="Thang M."/>
            <person name="Chan C."/>
        </authorList>
    </citation>
    <scope>NUCLEOTIDE SEQUENCE [LARGE SCALE GENOMIC DNA]</scope>
</reference>